<dbReference type="InterPro" id="IPR041588">
    <property type="entry name" value="Integrase_H2C2"/>
</dbReference>
<dbReference type="PROSITE" id="PS50879">
    <property type="entry name" value="RNASE_H_1"/>
    <property type="match status" value="1"/>
</dbReference>
<dbReference type="InterPro" id="IPR036397">
    <property type="entry name" value="RNaseH_sf"/>
</dbReference>
<comment type="caution">
    <text evidence="4">The sequence shown here is derived from an EMBL/GenBank/DDBJ whole genome shotgun (WGS) entry which is preliminary data.</text>
</comment>
<dbReference type="Pfam" id="PF00665">
    <property type="entry name" value="rve"/>
    <property type="match status" value="1"/>
</dbReference>
<dbReference type="GO" id="GO:0003676">
    <property type="term" value="F:nucleic acid binding"/>
    <property type="evidence" value="ECO:0007669"/>
    <property type="project" value="InterPro"/>
</dbReference>
<organism evidence="4 5">
    <name type="scientific">Pleurodeles waltl</name>
    <name type="common">Iberian ribbed newt</name>
    <dbReference type="NCBI Taxonomy" id="8319"/>
    <lineage>
        <taxon>Eukaryota</taxon>
        <taxon>Metazoa</taxon>
        <taxon>Chordata</taxon>
        <taxon>Craniata</taxon>
        <taxon>Vertebrata</taxon>
        <taxon>Euteleostomi</taxon>
        <taxon>Amphibia</taxon>
        <taxon>Batrachia</taxon>
        <taxon>Caudata</taxon>
        <taxon>Salamandroidea</taxon>
        <taxon>Salamandridae</taxon>
        <taxon>Pleurodelinae</taxon>
        <taxon>Pleurodeles</taxon>
    </lineage>
</organism>
<feature type="domain" description="RNase H type-1" evidence="2">
    <location>
        <begin position="1"/>
        <end position="124"/>
    </location>
</feature>
<evidence type="ECO:0000313" key="5">
    <source>
        <dbReference type="Proteomes" id="UP001066276"/>
    </source>
</evidence>
<evidence type="ECO:0000259" key="3">
    <source>
        <dbReference type="PROSITE" id="PS50994"/>
    </source>
</evidence>
<dbReference type="SUPFAM" id="SSF53098">
    <property type="entry name" value="Ribonuclease H-like"/>
    <property type="match status" value="2"/>
</dbReference>
<proteinExistence type="predicted"/>
<dbReference type="PANTHER" id="PTHR37984:SF5">
    <property type="entry name" value="PROTEIN NYNRIN-LIKE"/>
    <property type="match status" value="1"/>
</dbReference>
<accession>A0AAV7TWZ5</accession>
<dbReference type="GO" id="GO:0004523">
    <property type="term" value="F:RNA-DNA hybrid ribonuclease activity"/>
    <property type="evidence" value="ECO:0007669"/>
    <property type="project" value="InterPro"/>
</dbReference>
<dbReference type="Proteomes" id="UP001066276">
    <property type="component" value="Chromosome 3_2"/>
</dbReference>
<dbReference type="Pfam" id="PF00075">
    <property type="entry name" value="RNase_H"/>
    <property type="match status" value="1"/>
</dbReference>
<dbReference type="InterPro" id="IPR012337">
    <property type="entry name" value="RNaseH-like_sf"/>
</dbReference>
<evidence type="ECO:0000256" key="1">
    <source>
        <dbReference type="ARBA" id="ARBA00039658"/>
    </source>
</evidence>
<dbReference type="InterPro" id="IPR050951">
    <property type="entry name" value="Retrovirus_Pol_polyprotein"/>
</dbReference>
<dbReference type="GO" id="GO:0015074">
    <property type="term" value="P:DNA integration"/>
    <property type="evidence" value="ECO:0007669"/>
    <property type="project" value="InterPro"/>
</dbReference>
<evidence type="ECO:0000259" key="2">
    <source>
        <dbReference type="PROSITE" id="PS50879"/>
    </source>
</evidence>
<name>A0AAV7TWZ5_PLEWA</name>
<dbReference type="AlphaFoldDB" id="A0AAV7TWZ5"/>
<dbReference type="Gene3D" id="3.30.420.10">
    <property type="entry name" value="Ribonuclease H-like superfamily/Ribonuclease H"/>
    <property type="match status" value="2"/>
</dbReference>
<evidence type="ECO:0000313" key="4">
    <source>
        <dbReference type="EMBL" id="KAJ1181003.1"/>
    </source>
</evidence>
<dbReference type="Pfam" id="PF17921">
    <property type="entry name" value="Integrase_H2C2"/>
    <property type="match status" value="1"/>
</dbReference>
<feature type="domain" description="Integrase catalytic" evidence="3">
    <location>
        <begin position="257"/>
        <end position="407"/>
    </location>
</feature>
<sequence>MKDGVFHPHNTYTQTLGDCTAQLAELKTLILALEKTETGRTTLIVCDSYYCVQSYNDYLNHWKLNGFRDSKGNTIKHKTLWGRVADLKDKPLCVHVVHTLGHQRIGVHVISNTLAADAAKSAVAAASVTAVTRSHTRLDNEIVTAVKALAEGKSFPKGYPTKYSYHISAQNVAYATLPGVGDRAIPNKDQRLDLVKAAHEGVASVHAGISATITLLQKRSWWPGLYRQTKRYVLCCDICQQMKGSNIKCPPQTSLVVSSRPLQCVYLDHCGPLEPDGAYKYILVAVDSCSRFLWVSPERSADALIIIKDLLIFIGTYAVAAFHSDQGPAFASKAFRDTMGTMVVELHYSSPYHHEGNSVVERRNQELKLSLTARVLGSGRSWLHHLYVVQRALYNLPRRSLGGTNSL</sequence>
<dbReference type="InterPro" id="IPR002156">
    <property type="entry name" value="RNaseH_domain"/>
</dbReference>
<dbReference type="InterPro" id="IPR001584">
    <property type="entry name" value="Integrase_cat-core"/>
</dbReference>
<gene>
    <name evidence="4" type="ORF">NDU88_006214</name>
</gene>
<dbReference type="Gene3D" id="1.10.340.70">
    <property type="match status" value="1"/>
</dbReference>
<protein>
    <recommendedName>
        <fullName evidence="1">Gypsy retrotransposon integrase-like protein 1</fullName>
    </recommendedName>
</protein>
<reference evidence="4" key="1">
    <citation type="journal article" date="2022" name="bioRxiv">
        <title>Sequencing and chromosome-scale assembly of the giantPleurodeles waltlgenome.</title>
        <authorList>
            <person name="Brown T."/>
            <person name="Elewa A."/>
            <person name="Iarovenko S."/>
            <person name="Subramanian E."/>
            <person name="Araus A.J."/>
            <person name="Petzold A."/>
            <person name="Susuki M."/>
            <person name="Suzuki K.-i.T."/>
            <person name="Hayashi T."/>
            <person name="Toyoda A."/>
            <person name="Oliveira C."/>
            <person name="Osipova E."/>
            <person name="Leigh N.D."/>
            <person name="Simon A."/>
            <person name="Yun M.H."/>
        </authorList>
    </citation>
    <scope>NUCLEOTIDE SEQUENCE</scope>
    <source>
        <strain evidence="4">20211129_DDA</strain>
        <tissue evidence="4">Liver</tissue>
    </source>
</reference>
<dbReference type="EMBL" id="JANPWB010000006">
    <property type="protein sequence ID" value="KAJ1181003.1"/>
    <property type="molecule type" value="Genomic_DNA"/>
</dbReference>
<dbReference type="PANTHER" id="PTHR37984">
    <property type="entry name" value="PROTEIN CBG26694"/>
    <property type="match status" value="1"/>
</dbReference>
<dbReference type="PROSITE" id="PS50994">
    <property type="entry name" value="INTEGRASE"/>
    <property type="match status" value="1"/>
</dbReference>
<keyword evidence="5" id="KW-1185">Reference proteome</keyword>